<feature type="region of interest" description="Disordered" evidence="1">
    <location>
        <begin position="1"/>
        <end position="103"/>
    </location>
</feature>
<protein>
    <submittedName>
        <fullName evidence="2">Uncharacterized protein</fullName>
    </submittedName>
</protein>
<dbReference type="AlphaFoldDB" id="X1MML3"/>
<sequence length="103" mass="11415">MTSSDYGDERKSELMIPSVNVHSIEGANHDANRDNKTSNLPEESANLESVYDARPDTRRLTLGVRPLPPEDPADNPEQRARFPQGVAGDQISNRSKSTPKKKD</sequence>
<organism evidence="2">
    <name type="scientific">marine sediment metagenome</name>
    <dbReference type="NCBI Taxonomy" id="412755"/>
    <lineage>
        <taxon>unclassified sequences</taxon>
        <taxon>metagenomes</taxon>
        <taxon>ecological metagenomes</taxon>
    </lineage>
</organism>
<feature type="compositionally biased region" description="Basic and acidic residues" evidence="1">
    <location>
        <begin position="27"/>
        <end position="36"/>
    </location>
</feature>
<gene>
    <name evidence="2" type="ORF">S06H3_50845</name>
</gene>
<evidence type="ECO:0000313" key="2">
    <source>
        <dbReference type="EMBL" id="GAI32887.1"/>
    </source>
</evidence>
<evidence type="ECO:0000256" key="1">
    <source>
        <dbReference type="SAM" id="MobiDB-lite"/>
    </source>
</evidence>
<comment type="caution">
    <text evidence="2">The sequence shown here is derived from an EMBL/GenBank/DDBJ whole genome shotgun (WGS) entry which is preliminary data.</text>
</comment>
<name>X1MML3_9ZZZZ</name>
<proteinExistence type="predicted"/>
<dbReference type="EMBL" id="BARV01032221">
    <property type="protein sequence ID" value="GAI32887.1"/>
    <property type="molecule type" value="Genomic_DNA"/>
</dbReference>
<accession>X1MML3</accession>
<reference evidence="2" key="1">
    <citation type="journal article" date="2014" name="Front. Microbiol.">
        <title>High frequency of phylogenetically diverse reductive dehalogenase-homologous genes in deep subseafloor sedimentary metagenomes.</title>
        <authorList>
            <person name="Kawai M."/>
            <person name="Futagami T."/>
            <person name="Toyoda A."/>
            <person name="Takaki Y."/>
            <person name="Nishi S."/>
            <person name="Hori S."/>
            <person name="Arai W."/>
            <person name="Tsubouchi T."/>
            <person name="Morono Y."/>
            <person name="Uchiyama I."/>
            <person name="Ito T."/>
            <person name="Fujiyama A."/>
            <person name="Inagaki F."/>
            <person name="Takami H."/>
        </authorList>
    </citation>
    <scope>NUCLEOTIDE SEQUENCE</scope>
    <source>
        <strain evidence="2">Expedition CK06-06</strain>
    </source>
</reference>